<reference evidence="2 4" key="1">
    <citation type="journal article" date="2012" name="Nature">
        <title>Algal genomes reveal evolutionary mosaicism and the fate of nucleomorphs.</title>
        <authorList>
            <consortium name="DOE Joint Genome Institute"/>
            <person name="Curtis B.A."/>
            <person name="Tanifuji G."/>
            <person name="Burki F."/>
            <person name="Gruber A."/>
            <person name="Irimia M."/>
            <person name="Maruyama S."/>
            <person name="Arias M.C."/>
            <person name="Ball S.G."/>
            <person name="Gile G.H."/>
            <person name="Hirakawa Y."/>
            <person name="Hopkins J.F."/>
            <person name="Kuo A."/>
            <person name="Rensing S.A."/>
            <person name="Schmutz J."/>
            <person name="Symeonidi A."/>
            <person name="Elias M."/>
            <person name="Eveleigh R.J."/>
            <person name="Herman E.K."/>
            <person name="Klute M.J."/>
            <person name="Nakayama T."/>
            <person name="Obornik M."/>
            <person name="Reyes-Prieto A."/>
            <person name="Armbrust E.V."/>
            <person name="Aves S.J."/>
            <person name="Beiko R.G."/>
            <person name="Coutinho P."/>
            <person name="Dacks J.B."/>
            <person name="Durnford D.G."/>
            <person name="Fast N.M."/>
            <person name="Green B.R."/>
            <person name="Grisdale C.J."/>
            <person name="Hempel F."/>
            <person name="Henrissat B."/>
            <person name="Hoppner M.P."/>
            <person name="Ishida K."/>
            <person name="Kim E."/>
            <person name="Koreny L."/>
            <person name="Kroth P.G."/>
            <person name="Liu Y."/>
            <person name="Malik S.B."/>
            <person name="Maier U.G."/>
            <person name="McRose D."/>
            <person name="Mock T."/>
            <person name="Neilson J.A."/>
            <person name="Onodera N.T."/>
            <person name="Poole A.M."/>
            <person name="Pritham E.J."/>
            <person name="Richards T.A."/>
            <person name="Rocap G."/>
            <person name="Roy S.W."/>
            <person name="Sarai C."/>
            <person name="Schaack S."/>
            <person name="Shirato S."/>
            <person name="Slamovits C.H."/>
            <person name="Spencer D.F."/>
            <person name="Suzuki S."/>
            <person name="Worden A.Z."/>
            <person name="Zauner S."/>
            <person name="Barry K."/>
            <person name="Bell C."/>
            <person name="Bharti A.K."/>
            <person name="Crow J.A."/>
            <person name="Grimwood J."/>
            <person name="Kramer R."/>
            <person name="Lindquist E."/>
            <person name="Lucas S."/>
            <person name="Salamov A."/>
            <person name="McFadden G.I."/>
            <person name="Lane C.E."/>
            <person name="Keeling P.J."/>
            <person name="Gray M.W."/>
            <person name="Grigoriev I.V."/>
            <person name="Archibald J.M."/>
        </authorList>
    </citation>
    <scope>NUCLEOTIDE SEQUENCE</scope>
    <source>
        <strain evidence="2 4">CCMP2712</strain>
    </source>
</reference>
<evidence type="ECO:0000256" key="1">
    <source>
        <dbReference type="SAM" id="MobiDB-lite"/>
    </source>
</evidence>
<dbReference type="KEGG" id="gtt:GUITHDRAFT_77504"/>
<feature type="region of interest" description="Disordered" evidence="1">
    <location>
        <begin position="59"/>
        <end position="93"/>
    </location>
</feature>
<dbReference type="PaxDb" id="55529-EKX37991"/>
<reference evidence="4" key="2">
    <citation type="submission" date="2012-11" db="EMBL/GenBank/DDBJ databases">
        <authorList>
            <person name="Kuo A."/>
            <person name="Curtis B.A."/>
            <person name="Tanifuji G."/>
            <person name="Burki F."/>
            <person name="Gruber A."/>
            <person name="Irimia M."/>
            <person name="Maruyama S."/>
            <person name="Arias M.C."/>
            <person name="Ball S.G."/>
            <person name="Gile G.H."/>
            <person name="Hirakawa Y."/>
            <person name="Hopkins J.F."/>
            <person name="Rensing S.A."/>
            <person name="Schmutz J."/>
            <person name="Symeonidi A."/>
            <person name="Elias M."/>
            <person name="Eveleigh R.J."/>
            <person name="Herman E.K."/>
            <person name="Klute M.J."/>
            <person name="Nakayama T."/>
            <person name="Obornik M."/>
            <person name="Reyes-Prieto A."/>
            <person name="Armbrust E.V."/>
            <person name="Aves S.J."/>
            <person name="Beiko R.G."/>
            <person name="Coutinho P."/>
            <person name="Dacks J.B."/>
            <person name="Durnford D.G."/>
            <person name="Fast N.M."/>
            <person name="Green B.R."/>
            <person name="Grisdale C."/>
            <person name="Hempe F."/>
            <person name="Henrissat B."/>
            <person name="Hoppner M.P."/>
            <person name="Ishida K.-I."/>
            <person name="Kim E."/>
            <person name="Koreny L."/>
            <person name="Kroth P.G."/>
            <person name="Liu Y."/>
            <person name="Malik S.-B."/>
            <person name="Maier U.G."/>
            <person name="McRose D."/>
            <person name="Mock T."/>
            <person name="Neilson J.A."/>
            <person name="Onodera N.T."/>
            <person name="Poole A.M."/>
            <person name="Pritham E.J."/>
            <person name="Richards T.A."/>
            <person name="Rocap G."/>
            <person name="Roy S.W."/>
            <person name="Sarai C."/>
            <person name="Schaack S."/>
            <person name="Shirato S."/>
            <person name="Slamovits C.H."/>
            <person name="Spencer D.F."/>
            <person name="Suzuki S."/>
            <person name="Worden A.Z."/>
            <person name="Zauner S."/>
            <person name="Barry K."/>
            <person name="Bell C."/>
            <person name="Bharti A.K."/>
            <person name="Crow J.A."/>
            <person name="Grimwood J."/>
            <person name="Kramer R."/>
            <person name="Lindquist E."/>
            <person name="Lucas S."/>
            <person name="Salamov A."/>
            <person name="McFadden G.I."/>
            <person name="Lane C.E."/>
            <person name="Keeling P.J."/>
            <person name="Gray M.W."/>
            <person name="Grigoriev I.V."/>
            <person name="Archibald J.M."/>
        </authorList>
    </citation>
    <scope>NUCLEOTIDE SEQUENCE</scope>
    <source>
        <strain evidence="4">CCMP2712</strain>
    </source>
</reference>
<keyword evidence="4" id="KW-1185">Reference proteome</keyword>
<evidence type="ECO:0000313" key="2">
    <source>
        <dbReference type="EMBL" id="EKX37991.1"/>
    </source>
</evidence>
<dbReference type="Proteomes" id="UP000011087">
    <property type="component" value="Unassembled WGS sequence"/>
</dbReference>
<organism evidence="2">
    <name type="scientific">Guillardia theta (strain CCMP2712)</name>
    <name type="common">Cryptophyte</name>
    <dbReference type="NCBI Taxonomy" id="905079"/>
    <lineage>
        <taxon>Eukaryota</taxon>
        <taxon>Cryptophyceae</taxon>
        <taxon>Pyrenomonadales</taxon>
        <taxon>Geminigeraceae</taxon>
        <taxon>Guillardia</taxon>
    </lineage>
</organism>
<gene>
    <name evidence="2" type="ORF">GUITHDRAFT_77504</name>
</gene>
<dbReference type="EnsemblProtists" id="EKX37991">
    <property type="protein sequence ID" value="EKX37991"/>
    <property type="gene ID" value="GUITHDRAFT_77504"/>
</dbReference>
<dbReference type="GeneID" id="17294783"/>
<accession>L1INX7</accession>
<proteinExistence type="predicted"/>
<dbReference type="EMBL" id="JH993052">
    <property type="protein sequence ID" value="EKX37991.1"/>
    <property type="molecule type" value="Genomic_DNA"/>
</dbReference>
<feature type="region of interest" description="Disordered" evidence="1">
    <location>
        <begin position="1"/>
        <end position="45"/>
    </location>
</feature>
<feature type="compositionally biased region" description="Basic and acidic residues" evidence="1">
    <location>
        <begin position="65"/>
        <end position="79"/>
    </location>
</feature>
<sequence length="93" mass="9673">MTDGCSEGHPTDSGPPLFDPGRSLGRRTRRPGGRETTHSLTSSLDAVTGKVSQLLSIFDSTASDCPRETSGGRDSDSRRTAGQAPGSPPTMTP</sequence>
<evidence type="ECO:0000313" key="4">
    <source>
        <dbReference type="Proteomes" id="UP000011087"/>
    </source>
</evidence>
<dbReference type="RefSeq" id="XP_005824971.1">
    <property type="nucleotide sequence ID" value="XM_005824914.1"/>
</dbReference>
<dbReference type="HOGENOM" id="CLU_2404223_0_0_1"/>
<dbReference type="AlphaFoldDB" id="L1INX7"/>
<reference evidence="3" key="3">
    <citation type="submission" date="2016-03" db="UniProtKB">
        <authorList>
            <consortium name="EnsemblProtists"/>
        </authorList>
    </citation>
    <scope>IDENTIFICATION</scope>
</reference>
<protein>
    <submittedName>
        <fullName evidence="2 3">Uncharacterized protein</fullName>
    </submittedName>
</protein>
<name>L1INX7_GUITC</name>
<evidence type="ECO:0000313" key="3">
    <source>
        <dbReference type="EnsemblProtists" id="EKX37991"/>
    </source>
</evidence>